<evidence type="ECO:0000313" key="1">
    <source>
        <dbReference type="EMBL" id="KAK7998951.1"/>
    </source>
</evidence>
<proteinExistence type="predicted"/>
<evidence type="ECO:0000313" key="2">
    <source>
        <dbReference type="Proteomes" id="UP001396898"/>
    </source>
</evidence>
<name>A0ABR1R417_9PEZI</name>
<organism evidence="1 2">
    <name type="scientific">Apiospora marii</name>
    <dbReference type="NCBI Taxonomy" id="335849"/>
    <lineage>
        <taxon>Eukaryota</taxon>
        <taxon>Fungi</taxon>
        <taxon>Dikarya</taxon>
        <taxon>Ascomycota</taxon>
        <taxon>Pezizomycotina</taxon>
        <taxon>Sordariomycetes</taxon>
        <taxon>Xylariomycetidae</taxon>
        <taxon>Amphisphaeriales</taxon>
        <taxon>Apiosporaceae</taxon>
        <taxon>Apiospora</taxon>
    </lineage>
</organism>
<keyword evidence="2" id="KW-1185">Reference proteome</keyword>
<dbReference type="EMBL" id="JAQQWI010000019">
    <property type="protein sequence ID" value="KAK7998951.1"/>
    <property type="molecule type" value="Genomic_DNA"/>
</dbReference>
<gene>
    <name evidence="1" type="ORF">PG991_014626</name>
</gene>
<comment type="caution">
    <text evidence="1">The sequence shown here is derived from an EMBL/GenBank/DDBJ whole genome shotgun (WGS) entry which is preliminary data.</text>
</comment>
<dbReference type="Proteomes" id="UP001396898">
    <property type="component" value="Unassembled WGS sequence"/>
</dbReference>
<sequence>MAGLREVVPHDEALVPFMEAFGRGCLQMPKLRSAELSAVMPARLHKGEDGDKGDLAIRCTWGVWYFCPGVWLRGREVMDPAFSEDVQDRRLFWDVKDWRPPAHLQTLFRAIGRERDGTHLVEKFVDSWSTVRRQQVLQETGKRWAYYTG</sequence>
<reference evidence="1 2" key="1">
    <citation type="submission" date="2023-01" db="EMBL/GenBank/DDBJ databases">
        <title>Analysis of 21 Apiospora genomes using comparative genomics revels a genus with tremendous synthesis potential of carbohydrate active enzymes and secondary metabolites.</title>
        <authorList>
            <person name="Sorensen T."/>
        </authorList>
    </citation>
    <scope>NUCLEOTIDE SEQUENCE [LARGE SCALE GENOMIC DNA]</scope>
    <source>
        <strain evidence="1 2">CBS 20057</strain>
    </source>
</reference>
<protein>
    <submittedName>
        <fullName evidence="1">Uncharacterized protein</fullName>
    </submittedName>
</protein>
<accession>A0ABR1R417</accession>